<dbReference type="InterPro" id="IPR051797">
    <property type="entry name" value="TrmB-like"/>
</dbReference>
<dbReference type="PANTHER" id="PTHR34293:SF1">
    <property type="entry name" value="HTH-TYPE TRANSCRIPTIONAL REGULATOR TRMBL2"/>
    <property type="match status" value="1"/>
</dbReference>
<dbReference type="EMBL" id="PFAJ01000010">
    <property type="protein sequence ID" value="PIR97542.1"/>
    <property type="molecule type" value="Genomic_DNA"/>
</dbReference>
<dbReference type="SUPFAM" id="SSF46785">
    <property type="entry name" value="Winged helix' DNA-binding domain"/>
    <property type="match status" value="1"/>
</dbReference>
<evidence type="ECO:0000313" key="3">
    <source>
        <dbReference type="Proteomes" id="UP000230557"/>
    </source>
</evidence>
<dbReference type="Pfam" id="PF01978">
    <property type="entry name" value="TrmB"/>
    <property type="match status" value="1"/>
</dbReference>
<dbReference type="Gene3D" id="1.10.10.10">
    <property type="entry name" value="Winged helix-like DNA-binding domain superfamily/Winged helix DNA-binding domain"/>
    <property type="match status" value="1"/>
</dbReference>
<protein>
    <recommendedName>
        <fullName evidence="1">Transcription regulator TrmB N-terminal domain-containing protein</fullName>
    </recommendedName>
</protein>
<dbReference type="PANTHER" id="PTHR34293">
    <property type="entry name" value="HTH-TYPE TRANSCRIPTIONAL REGULATOR TRMBL2"/>
    <property type="match status" value="1"/>
</dbReference>
<proteinExistence type="predicted"/>
<accession>A0A2H0VEL0</accession>
<sequence length="292" mass="33429">MFVIWYFIKKLLNKAKYKHYYLFVKKIDNIIFLVYTSNMDTIQVLKKSGLSDKEATVYQAALELGTASVDAISKKAGIKRPTTYLVLDDLAKRGLVTLVPRAKKSLYAAESPERLIGDAERRAELLKRALPEMLAFYNTKKDKPTMQLYEGKEAVYEIYERILLAKDVAFFSTIRDVLAEYPDIPKRLNALAIAGKTRVREFLTRSTADIDYARTMKRGEFFQQRFASLAGEFFTDNCLFDGQVAFFSFDPHIFVVLIKHNGIYGSLKSLYDYAWAAAIPFEQVASQPIKKI</sequence>
<evidence type="ECO:0000259" key="1">
    <source>
        <dbReference type="Pfam" id="PF01978"/>
    </source>
</evidence>
<gene>
    <name evidence="2" type="ORF">COT91_00860</name>
</gene>
<evidence type="ECO:0000313" key="2">
    <source>
        <dbReference type="EMBL" id="PIR97542.1"/>
    </source>
</evidence>
<dbReference type="Proteomes" id="UP000230557">
    <property type="component" value="Unassembled WGS sequence"/>
</dbReference>
<reference evidence="3" key="1">
    <citation type="submission" date="2017-09" db="EMBL/GenBank/DDBJ databases">
        <title>Depth-based differentiation of microbial function through sediment-hosted aquifers and enrichment of novel symbionts in the deep terrestrial subsurface.</title>
        <authorList>
            <person name="Probst A.J."/>
            <person name="Ladd B."/>
            <person name="Jarett J.K."/>
            <person name="Geller-Mcgrath D.E."/>
            <person name="Sieber C.M.K."/>
            <person name="Emerson J.B."/>
            <person name="Anantharaman K."/>
            <person name="Thomas B.C."/>
            <person name="Malmstrom R."/>
            <person name="Stieglmeier M."/>
            <person name="Klingl A."/>
            <person name="Woyke T."/>
            <person name="Ryan C.M."/>
            <person name="Banfield J.F."/>
        </authorList>
    </citation>
    <scope>NUCLEOTIDE SEQUENCE [LARGE SCALE GENOMIC DNA]</scope>
</reference>
<dbReference type="InterPro" id="IPR036390">
    <property type="entry name" value="WH_DNA-bd_sf"/>
</dbReference>
<comment type="caution">
    <text evidence="2">The sequence shown here is derived from an EMBL/GenBank/DDBJ whole genome shotgun (WGS) entry which is preliminary data.</text>
</comment>
<name>A0A2H0VEL0_9BACT</name>
<dbReference type="InterPro" id="IPR036388">
    <property type="entry name" value="WH-like_DNA-bd_sf"/>
</dbReference>
<dbReference type="AlphaFoldDB" id="A0A2H0VEL0"/>
<dbReference type="InterPro" id="IPR002831">
    <property type="entry name" value="Tscrpt_reg_TrmB_N"/>
</dbReference>
<feature type="domain" description="Transcription regulator TrmB N-terminal" evidence="1">
    <location>
        <begin position="45"/>
        <end position="113"/>
    </location>
</feature>
<organism evidence="2 3">
    <name type="scientific">Candidatus Doudnabacteria bacterium CG10_big_fil_rev_8_21_14_0_10_41_10</name>
    <dbReference type="NCBI Taxonomy" id="1974551"/>
    <lineage>
        <taxon>Bacteria</taxon>
        <taxon>Candidatus Doudnaibacteriota</taxon>
    </lineage>
</organism>